<reference evidence="1 2" key="1">
    <citation type="submission" date="2013-11" db="EMBL/GenBank/DDBJ databases">
        <title>Opisthorchis viverrini - life in the bile duct.</title>
        <authorList>
            <person name="Young N.D."/>
            <person name="Nagarajan N."/>
            <person name="Lin S.J."/>
            <person name="Korhonen P.K."/>
            <person name="Jex A.R."/>
            <person name="Hall R.S."/>
            <person name="Safavi-Hemami H."/>
            <person name="Kaewkong W."/>
            <person name="Bertrand D."/>
            <person name="Gao S."/>
            <person name="Seet Q."/>
            <person name="Wongkham S."/>
            <person name="Teh B.T."/>
            <person name="Wongkham C."/>
            <person name="Intapan P.M."/>
            <person name="Maleewong W."/>
            <person name="Yang X."/>
            <person name="Hu M."/>
            <person name="Wang Z."/>
            <person name="Hofmann A."/>
            <person name="Sternberg P.W."/>
            <person name="Tan P."/>
            <person name="Wang J."/>
            <person name="Gasser R.B."/>
        </authorList>
    </citation>
    <scope>NUCLEOTIDE SEQUENCE [LARGE SCALE GENOMIC DNA]</scope>
</reference>
<protein>
    <submittedName>
        <fullName evidence="1">Uncharacterized protein</fullName>
    </submittedName>
</protein>
<dbReference type="CTD" id="20325027"/>
<dbReference type="Proteomes" id="UP000054324">
    <property type="component" value="Unassembled WGS sequence"/>
</dbReference>
<proteinExistence type="predicted"/>
<evidence type="ECO:0000313" key="2">
    <source>
        <dbReference type="Proteomes" id="UP000054324"/>
    </source>
</evidence>
<dbReference type="GeneID" id="20325027"/>
<evidence type="ECO:0000313" key="1">
    <source>
        <dbReference type="EMBL" id="KER20651.1"/>
    </source>
</evidence>
<sequence length="65" mass="7152">MTEHNVEAPLVIFQRLRQISENGFTKVIKSVILTRSQSPGTGLGTLSKPRPGICARLRRTCVTTS</sequence>
<dbReference type="KEGG" id="ovi:T265_10859"/>
<name>A0A074Z0W6_OPIVI</name>
<gene>
    <name evidence="1" type="ORF">T265_10859</name>
</gene>
<dbReference type="AlphaFoldDB" id="A0A074Z0W6"/>
<accession>A0A074Z0W6</accession>
<dbReference type="EMBL" id="KL597035">
    <property type="protein sequence ID" value="KER20651.1"/>
    <property type="molecule type" value="Genomic_DNA"/>
</dbReference>
<dbReference type="RefSeq" id="XP_009175610.1">
    <property type="nucleotide sequence ID" value="XM_009177346.1"/>
</dbReference>
<organism evidence="1 2">
    <name type="scientific">Opisthorchis viverrini</name>
    <name type="common">Southeast Asian liver fluke</name>
    <dbReference type="NCBI Taxonomy" id="6198"/>
    <lineage>
        <taxon>Eukaryota</taxon>
        <taxon>Metazoa</taxon>
        <taxon>Spiralia</taxon>
        <taxon>Lophotrochozoa</taxon>
        <taxon>Platyhelminthes</taxon>
        <taxon>Trematoda</taxon>
        <taxon>Digenea</taxon>
        <taxon>Opisthorchiida</taxon>
        <taxon>Opisthorchiata</taxon>
        <taxon>Opisthorchiidae</taxon>
        <taxon>Opisthorchis</taxon>
    </lineage>
</organism>
<keyword evidence="2" id="KW-1185">Reference proteome</keyword>